<gene>
    <name evidence="2" type="ORF">TrVE_jg10565</name>
</gene>
<protein>
    <submittedName>
        <fullName evidence="2">Uncharacterized protein</fullName>
    </submittedName>
</protein>
<evidence type="ECO:0000256" key="1">
    <source>
        <dbReference type="SAM" id="MobiDB-lite"/>
    </source>
</evidence>
<comment type="caution">
    <text evidence="2">The sequence shown here is derived from an EMBL/GenBank/DDBJ whole genome shotgun (WGS) entry which is preliminary data.</text>
</comment>
<dbReference type="Proteomes" id="UP001165160">
    <property type="component" value="Unassembled WGS sequence"/>
</dbReference>
<feature type="region of interest" description="Disordered" evidence="1">
    <location>
        <begin position="34"/>
        <end position="57"/>
    </location>
</feature>
<dbReference type="AlphaFoldDB" id="A0A9W7KU79"/>
<evidence type="ECO:0000313" key="3">
    <source>
        <dbReference type="Proteomes" id="UP001165160"/>
    </source>
</evidence>
<sequence>MLMSFVGDLLPRSRRFATNSLQVSVDASLATLSPPPLPSLATLSTPPTSTLEQPTPTLKPYVRRIRRKRQAFDSVMHQQLSAPQSAPQPVGELNPESKRIDLEQFEQQRYGEQLEGRTWRLFDMLSRSRSDSGKGATLLSPNDMDRLEASSMSNSSSGVPGSILHSDGRSTVDEEDDDSIFSLEEIGGDGVQLFEQNVPDSADDEMDDMMKRAMMVGNREYEGTYHHLPQSNISDY</sequence>
<feature type="compositionally biased region" description="Low complexity" evidence="1">
    <location>
        <begin position="39"/>
        <end position="57"/>
    </location>
</feature>
<dbReference type="EMBL" id="BRXX01000430">
    <property type="protein sequence ID" value="GMI11496.1"/>
    <property type="molecule type" value="Genomic_DNA"/>
</dbReference>
<organism evidence="2 3">
    <name type="scientific">Triparma verrucosa</name>
    <dbReference type="NCBI Taxonomy" id="1606542"/>
    <lineage>
        <taxon>Eukaryota</taxon>
        <taxon>Sar</taxon>
        <taxon>Stramenopiles</taxon>
        <taxon>Ochrophyta</taxon>
        <taxon>Bolidophyceae</taxon>
        <taxon>Parmales</taxon>
        <taxon>Triparmaceae</taxon>
        <taxon>Triparma</taxon>
    </lineage>
</organism>
<feature type="region of interest" description="Disordered" evidence="1">
    <location>
        <begin position="128"/>
        <end position="176"/>
    </location>
</feature>
<proteinExistence type="predicted"/>
<evidence type="ECO:0000313" key="2">
    <source>
        <dbReference type="EMBL" id="GMI11496.1"/>
    </source>
</evidence>
<name>A0A9W7KU79_9STRA</name>
<reference evidence="3" key="1">
    <citation type="journal article" date="2023" name="Commun. Biol.">
        <title>Genome analysis of Parmales, the sister group of diatoms, reveals the evolutionary specialization of diatoms from phago-mixotrophs to photoautotrophs.</title>
        <authorList>
            <person name="Ban H."/>
            <person name="Sato S."/>
            <person name="Yoshikawa S."/>
            <person name="Yamada K."/>
            <person name="Nakamura Y."/>
            <person name="Ichinomiya M."/>
            <person name="Sato N."/>
            <person name="Blanc-Mathieu R."/>
            <person name="Endo H."/>
            <person name="Kuwata A."/>
            <person name="Ogata H."/>
        </authorList>
    </citation>
    <scope>NUCLEOTIDE SEQUENCE [LARGE SCALE GENOMIC DNA]</scope>
    <source>
        <strain evidence="3">NIES 3699</strain>
    </source>
</reference>
<accession>A0A9W7KU79</accession>
<keyword evidence="3" id="KW-1185">Reference proteome</keyword>